<dbReference type="GO" id="GO:0008233">
    <property type="term" value="F:peptidase activity"/>
    <property type="evidence" value="ECO:0007669"/>
    <property type="project" value="UniProtKB-KW"/>
</dbReference>
<keyword evidence="3" id="KW-1185">Reference proteome</keyword>
<keyword evidence="2" id="KW-0378">Hydrolase</keyword>
<sequence>MAGVARITKEQIWAAAEKLLQEGKSPTLAAVRGVVGGGSYTTI</sequence>
<reference evidence="2 3" key="1">
    <citation type="submission" date="2012-10" db="EMBL/GenBank/DDBJ databases">
        <title>Draft Genome Sequence of Paenibacillus popilliae ATCC 14706T.</title>
        <authorList>
            <person name="Iiyama K."/>
            <person name="Mori K."/>
            <person name="Mon H."/>
            <person name="Chieda Y."/>
            <person name="Lee J.M."/>
            <person name="Kusakabe T."/>
            <person name="Tashiro K."/>
            <person name="Asano S."/>
            <person name="Yasunaga-Aoki C."/>
            <person name="Shimizu S."/>
        </authorList>
    </citation>
    <scope>NUCLEOTIDE SEQUENCE [LARGE SCALE GENOMIC DNA]</scope>
    <source>
        <strain evidence="2 3">ATCC 14706</strain>
    </source>
</reference>
<comment type="caution">
    <text evidence="2">The sequence shown here is derived from an EMBL/GenBank/DDBJ whole genome shotgun (WGS) entry which is preliminary data.</text>
</comment>
<dbReference type="GO" id="GO:0006508">
    <property type="term" value="P:proteolysis"/>
    <property type="evidence" value="ECO:0007669"/>
    <property type="project" value="UniProtKB-KW"/>
</dbReference>
<proteinExistence type="predicted"/>
<dbReference type="Proteomes" id="UP000029453">
    <property type="component" value="Unassembled WGS sequence"/>
</dbReference>
<dbReference type="InterPro" id="IPR021104">
    <property type="entry name" value="KfrA_DNA-bd_N"/>
</dbReference>
<evidence type="ECO:0000313" key="3">
    <source>
        <dbReference type="Proteomes" id="UP000029453"/>
    </source>
</evidence>
<feature type="non-terminal residue" evidence="2">
    <location>
        <position position="43"/>
    </location>
</feature>
<dbReference type="Pfam" id="PF11740">
    <property type="entry name" value="KfrA_N"/>
    <property type="match status" value="1"/>
</dbReference>
<accession>M9LA31</accession>
<protein>
    <submittedName>
        <fullName evidence="2">Inactive homolog of metal-dependent protease</fullName>
    </submittedName>
</protein>
<feature type="domain" description="KfrA N-terminal DNA-binding" evidence="1">
    <location>
        <begin position="8"/>
        <end position="43"/>
    </location>
</feature>
<evidence type="ECO:0000259" key="1">
    <source>
        <dbReference type="Pfam" id="PF11740"/>
    </source>
</evidence>
<name>M9LA31_PAEPP</name>
<dbReference type="EMBL" id="BALG01000099">
    <property type="protein sequence ID" value="GAC42422.1"/>
    <property type="molecule type" value="Genomic_DNA"/>
</dbReference>
<dbReference type="AlphaFoldDB" id="M9LA31"/>
<gene>
    <name evidence="2" type="ORF">PPOP_1779</name>
</gene>
<keyword evidence="2" id="KW-0645">Protease</keyword>
<organism evidence="2 3">
    <name type="scientific">Paenibacillus popilliae ATCC 14706</name>
    <dbReference type="NCBI Taxonomy" id="1212764"/>
    <lineage>
        <taxon>Bacteria</taxon>
        <taxon>Bacillati</taxon>
        <taxon>Bacillota</taxon>
        <taxon>Bacilli</taxon>
        <taxon>Bacillales</taxon>
        <taxon>Paenibacillaceae</taxon>
        <taxon>Paenibacillus</taxon>
    </lineage>
</organism>
<evidence type="ECO:0000313" key="2">
    <source>
        <dbReference type="EMBL" id="GAC42422.1"/>
    </source>
</evidence>
<dbReference type="RefSeq" id="WP_006285870.1">
    <property type="nucleotide sequence ID" value="NZ_BALG01000099.1"/>
</dbReference>